<evidence type="ECO:0000256" key="22">
    <source>
        <dbReference type="SAM" id="SignalP"/>
    </source>
</evidence>
<evidence type="ECO:0000256" key="21">
    <source>
        <dbReference type="PROSITE-ProRule" id="PRU00076"/>
    </source>
</evidence>
<evidence type="ECO:0000256" key="5">
    <source>
        <dbReference type="ARBA" id="ARBA00015737"/>
    </source>
</evidence>
<dbReference type="InterPro" id="IPR018097">
    <property type="entry name" value="EGF_Ca-bd_CS"/>
</dbReference>
<comment type="function">
    <text evidence="19">Functions in biogenesis and organization of the apical membrane of epithelial cells of the thick ascending limb of Henle's loop (TALH), where it promotes formation of complex filamentous gel-like structure that may play a role in the water barrier permeability. May serve as a receptor for binding and endocytosis of cytokines (IL-1, IL-2) and TNF. Facilitates neutrophil migration across renal epithelia.</text>
</comment>
<evidence type="ECO:0000256" key="16">
    <source>
        <dbReference type="ARBA" id="ARBA00023180"/>
    </source>
</evidence>
<evidence type="ECO:0000259" key="24">
    <source>
        <dbReference type="PROSITE" id="PS51034"/>
    </source>
</evidence>
<comment type="subcellular location">
    <subcellularLocation>
        <location evidence="1">Apical cell membrane</location>
        <topology evidence="1">Lipid-anchor</topology>
        <topology evidence="1">GPI-anchor</topology>
    </subcellularLocation>
    <subcellularLocation>
        <location evidence="3">Basolateral cell membrane</location>
        <topology evidence="3">Lipid-anchor</topology>
        <topology evidence="3">GPI-anchor</topology>
    </subcellularLocation>
    <subcellularLocation>
        <location evidence="2">Cell projection</location>
        <location evidence="2">Cilium membrane</location>
    </subcellularLocation>
    <subcellularLocation>
        <location evidence="4">Secreted</location>
    </subcellularLocation>
</comment>
<dbReference type="CDD" id="cd00054">
    <property type="entry name" value="EGF_CA"/>
    <property type="match status" value="2"/>
</dbReference>
<evidence type="ECO:0000313" key="27">
    <source>
        <dbReference type="RefSeq" id="XP_020035641.1"/>
    </source>
</evidence>
<dbReference type="GO" id="GO:0005576">
    <property type="term" value="C:extracellular region"/>
    <property type="evidence" value="ECO:0007669"/>
    <property type="project" value="UniProtKB-SubCell"/>
</dbReference>
<reference evidence="27" key="2">
    <citation type="submission" date="2025-04" db="UniProtKB">
        <authorList>
            <consortium name="RefSeq"/>
        </authorList>
    </citation>
    <scope>IDENTIFICATION</scope>
    <source>
        <tissue evidence="27">Leukocyte</tissue>
    </source>
</reference>
<dbReference type="GO" id="GO:0098552">
    <property type="term" value="C:side of membrane"/>
    <property type="evidence" value="ECO:0007669"/>
    <property type="project" value="UniProtKB-KW"/>
</dbReference>
<dbReference type="SMART" id="SM00179">
    <property type="entry name" value="EGF_CA"/>
    <property type="match status" value="2"/>
</dbReference>
<dbReference type="SMART" id="SM00241">
    <property type="entry name" value="ZP"/>
    <property type="match status" value="1"/>
</dbReference>
<proteinExistence type="predicted"/>
<name>A0A8C0ZYX1_CASCN</name>
<dbReference type="InterPro" id="IPR017977">
    <property type="entry name" value="ZP_dom_CS"/>
</dbReference>
<evidence type="ECO:0000313" key="25">
    <source>
        <dbReference type="Ensembl" id="ENSCCNP00000030775.1"/>
    </source>
</evidence>
<dbReference type="GO" id="GO:0060170">
    <property type="term" value="C:ciliary membrane"/>
    <property type="evidence" value="ECO:0007669"/>
    <property type="project" value="UniProtKB-SubCell"/>
</dbReference>
<dbReference type="OrthoDB" id="2015116at2759"/>
<keyword evidence="6" id="KW-1003">Cell membrane</keyword>
<dbReference type="PRINTS" id="PR00023">
    <property type="entry name" value="ZPELLUCIDA"/>
</dbReference>
<sequence>MQRLVSLTWMLMVMVVTSWFITATAKVSSTEARKCSECHSNATCMVDGVITTCTCQAGFTGDGLVCKDVDECATAGAHNCSANSSCVNTLGSYTCICADGFRLIPGQGCTDVDECAGPEPSRCHSLATCVNTEGNYSCVCPKGYVGDGRHCECSPGSCGPGLDCLPEGVGGAQVCVDPCLAHRTLDEYWRSAEYGEGYACDRNLRGWYRFVGQGGVRMAETCVQILRCNTAAPMWLNGTHPSSDQGIVSRTACAHWSGNCCLWNTAVQVKACTGGYYVYNLTPPPECNLAYCTDPSSVEGTCVECRVDEDCISENGKWRCQCKDTNITDVSLVERRLQCGVNDIKLSLSKCQLQNLGFKTVFMYLRDSHCSGFSERGEQDWMSVVTPTRDGPCGTVLTRNETHATYSNTLYLANEIIIRDINIKINFECSYPLDMKVSLKTSLQPIVSALNISVGGTGMFTVRMALFQSPSYTQPYQGPSVTLSTEAFLYVGTILDGGDLSRFALLMTNCYATPSSNATDPLKYFIIQDRCPSSKDSTIQVVENGESPQGRFSIQMFRFAGNHDLVFLHCEVYLCDIVNEKCKPTCSGTRFRSGGFIDQSRVLNLGPIKRQSVQASVSGAASSNLGVLQVWLPLLLSTTMALAFQ</sequence>
<dbReference type="RefSeq" id="XP_020035641.1">
    <property type="nucleotide sequence ID" value="XM_020180052.1"/>
</dbReference>
<keyword evidence="16" id="KW-0325">Glycoprotein</keyword>
<dbReference type="PANTHER" id="PTHR14002">
    <property type="entry name" value="ENDOGLIN/TGF-BETA RECEPTOR TYPE III"/>
    <property type="match status" value="1"/>
</dbReference>
<dbReference type="Pfam" id="PF12947">
    <property type="entry name" value="EGF_3"/>
    <property type="match status" value="2"/>
</dbReference>
<keyword evidence="10" id="KW-0336">GPI-anchor</keyword>
<dbReference type="Gene3D" id="2.60.40.3210">
    <property type="entry name" value="Zona pellucida, ZP-N domain"/>
    <property type="match status" value="1"/>
</dbReference>
<dbReference type="PROSITE" id="PS50026">
    <property type="entry name" value="EGF_3"/>
    <property type="match status" value="2"/>
</dbReference>
<evidence type="ECO:0000256" key="6">
    <source>
        <dbReference type="ARBA" id="ARBA00022475"/>
    </source>
</evidence>
<evidence type="ECO:0000256" key="14">
    <source>
        <dbReference type="ARBA" id="ARBA00023136"/>
    </source>
</evidence>
<reference evidence="25" key="1">
    <citation type="submission" date="2023-09" db="UniProtKB">
        <authorList>
            <consortium name="Ensembl"/>
        </authorList>
    </citation>
    <scope>IDENTIFICATION</scope>
</reference>
<feature type="domain" description="ZP" evidence="24">
    <location>
        <begin position="338"/>
        <end position="593"/>
    </location>
</feature>
<dbReference type="InterPro" id="IPR000152">
    <property type="entry name" value="EGF-type_Asp/Asn_hydroxyl_site"/>
</dbReference>
<dbReference type="PROSITE" id="PS01186">
    <property type="entry name" value="EGF_2"/>
    <property type="match status" value="2"/>
</dbReference>
<dbReference type="InterPro" id="IPR009030">
    <property type="entry name" value="Growth_fac_rcpt_cys_sf"/>
</dbReference>
<dbReference type="SMART" id="SM00181">
    <property type="entry name" value="EGF"/>
    <property type="match status" value="3"/>
</dbReference>
<evidence type="ECO:0000256" key="7">
    <source>
        <dbReference type="ARBA" id="ARBA00022525"/>
    </source>
</evidence>
<dbReference type="Gene3D" id="2.10.25.10">
    <property type="entry name" value="Laminin"/>
    <property type="match status" value="3"/>
</dbReference>
<gene>
    <name evidence="25 27" type="primary">Umod</name>
</gene>
<keyword evidence="9" id="KW-0399">Innate immunity</keyword>
<dbReference type="PANTHER" id="PTHR14002:SF40">
    <property type="entry name" value="UROMODULIN"/>
    <property type="match status" value="1"/>
</dbReference>
<keyword evidence="17" id="KW-0966">Cell projection</keyword>
<dbReference type="InterPro" id="IPR049883">
    <property type="entry name" value="NOTCH1_EGF-like"/>
</dbReference>
<dbReference type="GO" id="GO:0005509">
    <property type="term" value="F:calcium ion binding"/>
    <property type="evidence" value="ECO:0007669"/>
    <property type="project" value="InterPro"/>
</dbReference>
<comment type="subunit">
    <text evidence="20">Homodimer that then polymerizes into long filaments. The filaments can additionally assemble laterally to form a sheet. The filaments consist of a zigzag-shaped backbone with laterally protruding arms which interact with bacterial adhesin fimH. Two fimH molecules can bind to a single UMOD monomer.</text>
</comment>
<keyword evidence="26" id="KW-1185">Reference proteome</keyword>
<evidence type="ECO:0000256" key="12">
    <source>
        <dbReference type="ARBA" id="ARBA00022737"/>
    </source>
</evidence>
<dbReference type="KEGG" id="ccan:109696825"/>
<keyword evidence="11 22" id="KW-0732">Signal</keyword>
<dbReference type="Pfam" id="PF23283">
    <property type="entry name" value="D8C_UMOD"/>
    <property type="match status" value="1"/>
</dbReference>
<dbReference type="GO" id="GO:0016324">
    <property type="term" value="C:apical plasma membrane"/>
    <property type="evidence" value="ECO:0007669"/>
    <property type="project" value="UniProtKB-SubCell"/>
</dbReference>
<dbReference type="PROSITE" id="PS00682">
    <property type="entry name" value="ZP_1"/>
    <property type="match status" value="1"/>
</dbReference>
<evidence type="ECO:0000256" key="9">
    <source>
        <dbReference type="ARBA" id="ARBA00022588"/>
    </source>
</evidence>
<keyword evidence="15" id="KW-1015">Disulfide bond</keyword>
<keyword evidence="7" id="KW-0964">Secreted</keyword>
<comment type="caution">
    <text evidence="21">Lacks conserved residue(s) required for the propagation of feature annotation.</text>
</comment>
<dbReference type="Gene3D" id="2.60.40.4100">
    <property type="entry name" value="Zona pellucida, ZP-C domain"/>
    <property type="match status" value="1"/>
</dbReference>
<dbReference type="CTD" id="7369"/>
<dbReference type="GO" id="GO:0016323">
    <property type="term" value="C:basolateral plasma membrane"/>
    <property type="evidence" value="ECO:0007669"/>
    <property type="project" value="UniProtKB-SubCell"/>
</dbReference>
<evidence type="ECO:0000256" key="10">
    <source>
        <dbReference type="ARBA" id="ARBA00022622"/>
    </source>
</evidence>
<evidence type="ECO:0000256" key="2">
    <source>
        <dbReference type="ARBA" id="ARBA00004309"/>
    </source>
</evidence>
<dbReference type="InterPro" id="IPR055355">
    <property type="entry name" value="ZP-C"/>
</dbReference>
<dbReference type="Pfam" id="PF07645">
    <property type="entry name" value="EGF_CA"/>
    <property type="match status" value="1"/>
</dbReference>
<dbReference type="Pfam" id="PF00100">
    <property type="entry name" value="Zona_pellucida"/>
    <property type="match status" value="1"/>
</dbReference>
<dbReference type="InterPro" id="IPR057774">
    <property type="entry name" value="D8C_UMOD/GP2/OIT3-like"/>
</dbReference>
<dbReference type="PROSITE" id="PS51034">
    <property type="entry name" value="ZP_2"/>
    <property type="match status" value="1"/>
</dbReference>
<dbReference type="FunFam" id="2.60.40.4100:FF:000001">
    <property type="entry name" value="alpha-tectorin isoform X1"/>
    <property type="match status" value="1"/>
</dbReference>
<evidence type="ECO:0000256" key="8">
    <source>
        <dbReference type="ARBA" id="ARBA00022536"/>
    </source>
</evidence>
<dbReference type="PROSITE" id="PS00010">
    <property type="entry name" value="ASX_HYDROXYL"/>
    <property type="match status" value="2"/>
</dbReference>
<dbReference type="SUPFAM" id="SSF57184">
    <property type="entry name" value="Growth factor receptor domain"/>
    <property type="match status" value="1"/>
</dbReference>
<organism evidence="25">
    <name type="scientific">Castor canadensis</name>
    <name type="common">American beaver</name>
    <dbReference type="NCBI Taxonomy" id="51338"/>
    <lineage>
        <taxon>Eukaryota</taxon>
        <taxon>Metazoa</taxon>
        <taxon>Chordata</taxon>
        <taxon>Craniata</taxon>
        <taxon>Vertebrata</taxon>
        <taxon>Euteleostomi</taxon>
        <taxon>Mammalia</taxon>
        <taxon>Eutheria</taxon>
        <taxon>Euarchontoglires</taxon>
        <taxon>Glires</taxon>
        <taxon>Rodentia</taxon>
        <taxon>Castorimorpha</taxon>
        <taxon>Castoridae</taxon>
        <taxon>Castor</taxon>
    </lineage>
</organism>
<dbReference type="Proteomes" id="UP001732720">
    <property type="component" value="Chromosome 17"/>
</dbReference>
<feature type="domain" description="EGF-like" evidence="23">
    <location>
        <begin position="68"/>
        <end position="110"/>
    </location>
</feature>
<keyword evidence="14" id="KW-0472">Membrane</keyword>
<dbReference type="InterPro" id="IPR024731">
    <property type="entry name" value="NELL2-like_EGF"/>
</dbReference>
<evidence type="ECO:0000256" key="4">
    <source>
        <dbReference type="ARBA" id="ARBA00004613"/>
    </source>
</evidence>
<dbReference type="InterPro" id="IPR042235">
    <property type="entry name" value="ZP-C_dom"/>
</dbReference>
<protein>
    <recommendedName>
        <fullName evidence="5">Uromodulin</fullName>
    </recommendedName>
</protein>
<evidence type="ECO:0000256" key="17">
    <source>
        <dbReference type="ARBA" id="ARBA00023273"/>
    </source>
</evidence>
<keyword evidence="12" id="KW-0677">Repeat</keyword>
<evidence type="ECO:0000259" key="23">
    <source>
        <dbReference type="PROSITE" id="PS50026"/>
    </source>
</evidence>
<evidence type="ECO:0000256" key="15">
    <source>
        <dbReference type="ARBA" id="ARBA00023157"/>
    </source>
</evidence>
<evidence type="ECO:0000256" key="20">
    <source>
        <dbReference type="ARBA" id="ARBA00046503"/>
    </source>
</evidence>
<evidence type="ECO:0000256" key="18">
    <source>
        <dbReference type="ARBA" id="ARBA00023288"/>
    </source>
</evidence>
<accession>A0A8C0ZYX1</accession>
<keyword evidence="13" id="KW-0391">Immunity</keyword>
<dbReference type="AlphaFoldDB" id="A0A8C0ZYX1"/>
<evidence type="ECO:0000256" key="11">
    <source>
        <dbReference type="ARBA" id="ARBA00022729"/>
    </source>
</evidence>
<dbReference type="FunFam" id="2.10.25.10:FF:000038">
    <property type="entry name" value="Fibrillin 2"/>
    <property type="match status" value="2"/>
</dbReference>
<feature type="signal peptide" evidence="22">
    <location>
        <begin position="1"/>
        <end position="18"/>
    </location>
</feature>
<evidence type="ECO:0000256" key="19">
    <source>
        <dbReference type="ARBA" id="ARBA00045741"/>
    </source>
</evidence>
<feature type="domain" description="EGF-like" evidence="23">
    <location>
        <begin position="111"/>
        <end position="152"/>
    </location>
</feature>
<keyword evidence="18" id="KW-0449">Lipoprotein</keyword>
<dbReference type="Ensembl" id="ENSCCNT00000038743.1">
    <property type="protein sequence ID" value="ENSCCNP00000030775.1"/>
    <property type="gene ID" value="ENSCCNG00000029405.1"/>
</dbReference>
<dbReference type="FunFam" id="2.60.40.3210:FF:000003">
    <property type="entry name" value="Glycoprotein 2"/>
    <property type="match status" value="1"/>
</dbReference>
<dbReference type="GO" id="GO:0045087">
    <property type="term" value="P:innate immune response"/>
    <property type="evidence" value="ECO:0007669"/>
    <property type="project" value="UniProtKB-KW"/>
</dbReference>
<feature type="chain" id="PRO_5044674839" description="Uromodulin" evidence="22">
    <location>
        <begin position="19"/>
        <end position="645"/>
    </location>
</feature>
<dbReference type="InterPro" id="IPR001507">
    <property type="entry name" value="ZP_dom"/>
</dbReference>
<keyword evidence="8 21" id="KW-0245">EGF-like domain</keyword>
<dbReference type="InterPro" id="IPR048290">
    <property type="entry name" value="ZP_chr"/>
</dbReference>
<dbReference type="GeneID" id="109696825"/>
<evidence type="ECO:0000256" key="13">
    <source>
        <dbReference type="ARBA" id="ARBA00022859"/>
    </source>
</evidence>
<dbReference type="PROSITE" id="PS01187">
    <property type="entry name" value="EGF_CA"/>
    <property type="match status" value="1"/>
</dbReference>
<evidence type="ECO:0000256" key="1">
    <source>
        <dbReference type="ARBA" id="ARBA00004303"/>
    </source>
</evidence>
<evidence type="ECO:0000256" key="3">
    <source>
        <dbReference type="ARBA" id="ARBA00004539"/>
    </source>
</evidence>
<dbReference type="InterPro" id="IPR001881">
    <property type="entry name" value="EGF-like_Ca-bd_dom"/>
</dbReference>
<evidence type="ECO:0000313" key="26">
    <source>
        <dbReference type="Proteomes" id="UP001732720"/>
    </source>
</evidence>
<dbReference type="InterPro" id="IPR000742">
    <property type="entry name" value="EGF"/>
</dbReference>